<dbReference type="InterPro" id="IPR002401">
    <property type="entry name" value="Cyt_P450_E_grp-I"/>
</dbReference>
<dbReference type="GO" id="GO:0016705">
    <property type="term" value="F:oxidoreductase activity, acting on paired donors, with incorporation or reduction of molecular oxygen"/>
    <property type="evidence" value="ECO:0007669"/>
    <property type="project" value="InterPro"/>
</dbReference>
<reference evidence="7 8" key="1">
    <citation type="journal article" date="2017" name="Mol. Plant">
        <title>The Genome of Medicinal Plant Macleaya cordata Provides New Insights into Benzylisoquinoline Alkaloids Metabolism.</title>
        <authorList>
            <person name="Liu X."/>
            <person name="Liu Y."/>
            <person name="Huang P."/>
            <person name="Ma Y."/>
            <person name="Qing Z."/>
            <person name="Tang Q."/>
            <person name="Cao H."/>
            <person name="Cheng P."/>
            <person name="Zheng Y."/>
            <person name="Yuan Z."/>
            <person name="Zhou Y."/>
            <person name="Liu J."/>
            <person name="Tang Z."/>
            <person name="Zhuo Y."/>
            <person name="Zhang Y."/>
            <person name="Yu L."/>
            <person name="Huang J."/>
            <person name="Yang P."/>
            <person name="Peng Q."/>
            <person name="Zhang J."/>
            <person name="Jiang W."/>
            <person name="Zhang Z."/>
            <person name="Lin K."/>
            <person name="Ro D.K."/>
            <person name="Chen X."/>
            <person name="Xiong X."/>
            <person name="Shang Y."/>
            <person name="Huang S."/>
            <person name="Zeng J."/>
        </authorList>
    </citation>
    <scope>NUCLEOTIDE SEQUENCE [LARGE SCALE GENOMIC DNA]</scope>
    <source>
        <strain evidence="8">cv. BLH2017</strain>
        <tissue evidence="7">Root</tissue>
    </source>
</reference>
<comment type="similarity">
    <text evidence="1">Belongs to the cytochrome P450 family.</text>
</comment>
<dbReference type="SUPFAM" id="SSF48264">
    <property type="entry name" value="Cytochrome P450"/>
    <property type="match status" value="1"/>
</dbReference>
<gene>
    <name evidence="7" type="ORF">BVC80_441g48</name>
</gene>
<feature type="transmembrane region" description="Helical" evidence="6">
    <location>
        <begin position="6"/>
        <end position="25"/>
    </location>
</feature>
<dbReference type="PRINTS" id="PR00463">
    <property type="entry name" value="EP450I"/>
</dbReference>
<keyword evidence="6" id="KW-0812">Transmembrane</keyword>
<dbReference type="OMA" id="LMRTMQL"/>
<accession>A0A200Q4A8</accession>
<keyword evidence="6" id="KW-1133">Transmembrane helix</keyword>
<evidence type="ECO:0000256" key="6">
    <source>
        <dbReference type="SAM" id="Phobius"/>
    </source>
</evidence>
<evidence type="ECO:0000256" key="5">
    <source>
        <dbReference type="PIRSR" id="PIRSR602401-1"/>
    </source>
</evidence>
<keyword evidence="3" id="KW-0560">Oxidoreductase</keyword>
<dbReference type="EMBL" id="MVGT01003118">
    <property type="protein sequence ID" value="OVA05303.1"/>
    <property type="molecule type" value="Genomic_DNA"/>
</dbReference>
<keyword evidence="6" id="KW-0472">Membrane</keyword>
<name>A0A200Q4A8_MACCD</name>
<evidence type="ECO:0000256" key="2">
    <source>
        <dbReference type="ARBA" id="ARBA00022723"/>
    </source>
</evidence>
<dbReference type="STRING" id="56857.A0A200Q4A8"/>
<dbReference type="InParanoid" id="A0A200Q4A8"/>
<evidence type="ECO:0000256" key="4">
    <source>
        <dbReference type="ARBA" id="ARBA00023004"/>
    </source>
</evidence>
<evidence type="ECO:0000256" key="3">
    <source>
        <dbReference type="ARBA" id="ARBA00023002"/>
    </source>
</evidence>
<keyword evidence="4 5" id="KW-0408">Iron</keyword>
<comment type="cofactor">
    <cofactor evidence="5">
        <name>heme</name>
        <dbReference type="ChEBI" id="CHEBI:30413"/>
    </cofactor>
</comment>
<organism evidence="7 8">
    <name type="scientific">Macleaya cordata</name>
    <name type="common">Five-seeded plume-poppy</name>
    <name type="synonym">Bocconia cordata</name>
    <dbReference type="NCBI Taxonomy" id="56857"/>
    <lineage>
        <taxon>Eukaryota</taxon>
        <taxon>Viridiplantae</taxon>
        <taxon>Streptophyta</taxon>
        <taxon>Embryophyta</taxon>
        <taxon>Tracheophyta</taxon>
        <taxon>Spermatophyta</taxon>
        <taxon>Magnoliopsida</taxon>
        <taxon>Ranunculales</taxon>
        <taxon>Papaveraceae</taxon>
        <taxon>Papaveroideae</taxon>
        <taxon>Macleaya</taxon>
    </lineage>
</organism>
<dbReference type="GO" id="GO:0033075">
    <property type="term" value="P:isoquinoline alkaloid biosynthetic process"/>
    <property type="evidence" value="ECO:0007669"/>
    <property type="project" value="UniProtKB-ARBA"/>
</dbReference>
<dbReference type="InterPro" id="IPR036396">
    <property type="entry name" value="Cyt_P450_sf"/>
</dbReference>
<dbReference type="GO" id="GO:0005506">
    <property type="term" value="F:iron ion binding"/>
    <property type="evidence" value="ECO:0007669"/>
    <property type="project" value="InterPro"/>
</dbReference>
<keyword evidence="2 5" id="KW-0479">Metal-binding</keyword>
<dbReference type="OrthoDB" id="1470350at2759"/>
<proteinExistence type="inferred from homology"/>
<protein>
    <submittedName>
        <fullName evidence="7">Cytochrome P450</fullName>
    </submittedName>
</protein>
<keyword evidence="8" id="KW-1185">Reference proteome</keyword>
<dbReference type="PANTHER" id="PTHR24296">
    <property type="entry name" value="CYTOCHROME P450"/>
    <property type="match status" value="1"/>
</dbReference>
<dbReference type="InterPro" id="IPR001128">
    <property type="entry name" value="Cyt_P450"/>
</dbReference>
<dbReference type="Pfam" id="PF00067">
    <property type="entry name" value="p450"/>
    <property type="match status" value="1"/>
</dbReference>
<dbReference type="GO" id="GO:0020037">
    <property type="term" value="F:heme binding"/>
    <property type="evidence" value="ECO:0007669"/>
    <property type="project" value="InterPro"/>
</dbReference>
<evidence type="ECO:0000313" key="7">
    <source>
        <dbReference type="EMBL" id="OVA05303.1"/>
    </source>
</evidence>
<evidence type="ECO:0000313" key="8">
    <source>
        <dbReference type="Proteomes" id="UP000195402"/>
    </source>
</evidence>
<sequence length="512" mass="59311">MLELGFLVSWLFFILPFFTCLFFIINTTSYFTRKSSSSSTFNFPRCYPLIGSSLTLIANRNRHNQWITDILRHSPTGTFVLRRSLGFRQIITADPENVKHILKSQFSNYPKGELSTAILNDFLGTGIFNTDGDNWKFQRQISSHEFNTKSLRKFIEDVVKTELYDRLIPILSTTAEKNSVLDLQDILQRFNFDNICKISFGYDPGYLSTSFQRTEFAIAFEEATRLSSRRYSNIIPLVWKLKRVLNIGSEKHLREATSKVRGFAKDIVRQKKQELKEKSSLEATDLLSRFLTYDHIEDDFVIKIVISFILAGQDTTSAALTWFFWLISCNPKVEEKILKEINQTPEKPGYDDVKDMVYIHASLCESMRLYPPVPVDSKEAAGDDVLPDRTVVKKGMRVSYHPYAMGRMENLWGSDWMEFKPERWLERDKVTGKLSFMAKDSYTYPVFQAGPRICLGKEMAFLQMKMIVVEILRRFRVVPAKQDGFEPVYVSYLTSKMKDGFPVKIDQRNSSL</sequence>
<dbReference type="AlphaFoldDB" id="A0A200Q4A8"/>
<dbReference type="PRINTS" id="PR00385">
    <property type="entry name" value="P450"/>
</dbReference>
<keyword evidence="5" id="KW-0349">Heme</keyword>
<feature type="binding site" description="axial binding residue" evidence="5">
    <location>
        <position position="454"/>
    </location>
    <ligand>
        <name>heme</name>
        <dbReference type="ChEBI" id="CHEBI:30413"/>
    </ligand>
    <ligandPart>
        <name>Fe</name>
        <dbReference type="ChEBI" id="CHEBI:18248"/>
    </ligandPart>
</feature>
<comment type="caution">
    <text evidence="7">The sequence shown here is derived from an EMBL/GenBank/DDBJ whole genome shotgun (WGS) entry which is preliminary data.</text>
</comment>
<dbReference type="Proteomes" id="UP000195402">
    <property type="component" value="Unassembled WGS sequence"/>
</dbReference>
<evidence type="ECO:0000256" key="1">
    <source>
        <dbReference type="ARBA" id="ARBA00010617"/>
    </source>
</evidence>
<dbReference type="CDD" id="cd11064">
    <property type="entry name" value="CYP86A"/>
    <property type="match status" value="1"/>
</dbReference>
<dbReference type="Gene3D" id="1.10.630.10">
    <property type="entry name" value="Cytochrome P450"/>
    <property type="match status" value="1"/>
</dbReference>
<dbReference type="GO" id="GO:0004497">
    <property type="term" value="F:monooxygenase activity"/>
    <property type="evidence" value="ECO:0007669"/>
    <property type="project" value="InterPro"/>
</dbReference>